<keyword evidence="3" id="KW-1185">Reference proteome</keyword>
<dbReference type="AlphaFoldDB" id="A0AAV9VCY7"/>
<dbReference type="Proteomes" id="UP001373714">
    <property type="component" value="Unassembled WGS sequence"/>
</dbReference>
<evidence type="ECO:0008006" key="4">
    <source>
        <dbReference type="Google" id="ProtNLM"/>
    </source>
</evidence>
<protein>
    <recommendedName>
        <fullName evidence="4">Clr5 domain-containing protein</fullName>
    </recommendedName>
</protein>
<feature type="compositionally biased region" description="Polar residues" evidence="1">
    <location>
        <begin position="169"/>
        <end position="182"/>
    </location>
</feature>
<proteinExistence type="predicted"/>
<name>A0AAV9VCY7_9PEZI</name>
<reference evidence="2 3" key="1">
    <citation type="submission" date="2019-10" db="EMBL/GenBank/DDBJ databases">
        <authorList>
            <person name="Palmer J.M."/>
        </authorList>
    </citation>
    <scope>NUCLEOTIDE SEQUENCE [LARGE SCALE GENOMIC DNA]</scope>
    <source>
        <strain evidence="2 3">TWF730</strain>
    </source>
</reference>
<feature type="region of interest" description="Disordered" evidence="1">
    <location>
        <begin position="147"/>
        <end position="182"/>
    </location>
</feature>
<feature type="region of interest" description="Disordered" evidence="1">
    <location>
        <begin position="195"/>
        <end position="215"/>
    </location>
</feature>
<comment type="caution">
    <text evidence="2">The sequence shown here is derived from an EMBL/GenBank/DDBJ whole genome shotgun (WGS) entry which is preliminary data.</text>
</comment>
<evidence type="ECO:0000256" key="1">
    <source>
        <dbReference type="SAM" id="MobiDB-lite"/>
    </source>
</evidence>
<organism evidence="2 3">
    <name type="scientific">Orbilia blumenaviensis</name>
    <dbReference type="NCBI Taxonomy" id="1796055"/>
    <lineage>
        <taxon>Eukaryota</taxon>
        <taxon>Fungi</taxon>
        <taxon>Dikarya</taxon>
        <taxon>Ascomycota</taxon>
        <taxon>Pezizomycotina</taxon>
        <taxon>Orbiliomycetes</taxon>
        <taxon>Orbiliales</taxon>
        <taxon>Orbiliaceae</taxon>
        <taxon>Orbilia</taxon>
    </lineage>
</organism>
<evidence type="ECO:0000313" key="2">
    <source>
        <dbReference type="EMBL" id="KAK6358776.1"/>
    </source>
</evidence>
<dbReference type="EMBL" id="JAVHNS010000004">
    <property type="protein sequence ID" value="KAK6358776.1"/>
    <property type="molecule type" value="Genomic_DNA"/>
</dbReference>
<gene>
    <name evidence="2" type="ORF">TWF730_008095</name>
</gene>
<accession>A0AAV9VCY7</accession>
<sequence>MNNVTFQACQAPEPPRGYLKLQDMKHKDYIIAKHRAGVKQKDIIKALKEEKGFILPLYKLKRMLNKWGVNGQNLTKRRKQDIHAQIELRRQLGKQTHQVVLKRSGKSITNEQMNAIMNTSIGFPVGAGTTAGSGSPAFLALTPRVESLESEGNGTQGSGVSPRFPENMDTGNNSGGSLPANTVMGNDSGDDILENMDMESDSGDSLPEDMDTESDPGGGLLESGFLNAETMDGTGLETYNNGGMLENTAVTDCDSPQYLDDLDVESGDTTDWDEFPDSPEKVADIFINLGRRGTEATAVDDEDDMESINQSEYDDEELREIVSAGFSKLCPTETQPTPSLDDGVDVMPNEAQEDTSLSKYQPAPWSEIDDWKEEARDFVAEVEFLTEAQGIPLSQAIRTVISQWEETKAGETKVREPLPYHIYKQILGEGQETLVTTVDGVDKDLLRSTIEDNFVALERIAREAPTGSKFKYRFNAHAVHLPFLLSEYGVNHFFVAWALDLTADTLMETLSDGAWANLFNNCAFLIYESISMGTHTLAMDVWALISPKTPSKVAIALNKARDKVRSTIIKKYRWDHMKTLYLHVRIANEMYYSRELQKGAGELMAYGLFKILVQIYTKFPISMKGKGWTLSQEIEILQCFGALGDILLGSGEYSNVVVKYLVEPSVWGKRSTYLHSVDPMASCMHVIGRAYAKIGKLKESLRELMACLEIYRHKGSFGLDHEYWVQQIDQITEVMSLRGPILYETLDSNFYKLPGLFEAARKARRRYQQELYQAGHREMGDDHIDAEEYGRILARRASKRLATPELADMQTSMYFEGLECWLYSQGNISSASDRGWVEEI</sequence>
<evidence type="ECO:0000313" key="3">
    <source>
        <dbReference type="Proteomes" id="UP001373714"/>
    </source>
</evidence>
<feature type="compositionally biased region" description="Acidic residues" evidence="1">
    <location>
        <begin position="195"/>
        <end position="214"/>
    </location>
</feature>